<dbReference type="Proteomes" id="UP001501565">
    <property type="component" value="Unassembled WGS sequence"/>
</dbReference>
<evidence type="ECO:0000313" key="6">
    <source>
        <dbReference type="Proteomes" id="UP001501565"/>
    </source>
</evidence>
<dbReference type="RefSeq" id="WP_344799468.1">
    <property type="nucleotide sequence ID" value="NZ_BAABBN010000007.1"/>
</dbReference>
<organism evidence="5 6">
    <name type="scientific">Litoribacillus peritrichatus</name>
    <dbReference type="NCBI Taxonomy" id="718191"/>
    <lineage>
        <taxon>Bacteria</taxon>
        <taxon>Pseudomonadati</taxon>
        <taxon>Pseudomonadota</taxon>
        <taxon>Gammaproteobacteria</taxon>
        <taxon>Oceanospirillales</taxon>
        <taxon>Oceanospirillaceae</taxon>
        <taxon>Litoribacillus</taxon>
    </lineage>
</organism>
<keyword evidence="6" id="KW-1185">Reference proteome</keyword>
<evidence type="ECO:0000256" key="2">
    <source>
        <dbReference type="ARBA" id="ARBA00023125"/>
    </source>
</evidence>
<evidence type="ECO:0000313" key="5">
    <source>
        <dbReference type="EMBL" id="GAA3931910.1"/>
    </source>
</evidence>
<dbReference type="InterPro" id="IPR002577">
    <property type="entry name" value="HTH_HxlR"/>
</dbReference>
<keyword evidence="1" id="KW-0805">Transcription regulation</keyword>
<protein>
    <submittedName>
        <fullName evidence="5">Helix-turn-helix domain-containing protein</fullName>
    </submittedName>
</protein>
<dbReference type="SUPFAM" id="SSF46785">
    <property type="entry name" value="Winged helix' DNA-binding domain"/>
    <property type="match status" value="1"/>
</dbReference>
<evidence type="ECO:0000256" key="1">
    <source>
        <dbReference type="ARBA" id="ARBA00023015"/>
    </source>
</evidence>
<comment type="caution">
    <text evidence="5">The sequence shown here is derived from an EMBL/GenBank/DDBJ whole genome shotgun (WGS) entry which is preliminary data.</text>
</comment>
<keyword evidence="2" id="KW-0238">DNA-binding</keyword>
<evidence type="ECO:0000256" key="3">
    <source>
        <dbReference type="ARBA" id="ARBA00023163"/>
    </source>
</evidence>
<accession>A0ABP7MZ26</accession>
<reference evidence="6" key="1">
    <citation type="journal article" date="2019" name="Int. J. Syst. Evol. Microbiol.">
        <title>The Global Catalogue of Microorganisms (GCM) 10K type strain sequencing project: providing services to taxonomists for standard genome sequencing and annotation.</title>
        <authorList>
            <consortium name="The Broad Institute Genomics Platform"/>
            <consortium name="The Broad Institute Genome Sequencing Center for Infectious Disease"/>
            <person name="Wu L."/>
            <person name="Ma J."/>
        </authorList>
    </citation>
    <scope>NUCLEOTIDE SEQUENCE [LARGE SCALE GENOMIC DNA]</scope>
    <source>
        <strain evidence="6">JCM 17551</strain>
    </source>
</reference>
<dbReference type="Gene3D" id="1.10.10.10">
    <property type="entry name" value="Winged helix-like DNA-binding domain superfamily/Winged helix DNA-binding domain"/>
    <property type="match status" value="1"/>
</dbReference>
<gene>
    <name evidence="5" type="ORF">GCM10022277_30940</name>
</gene>
<dbReference type="InterPro" id="IPR036390">
    <property type="entry name" value="WH_DNA-bd_sf"/>
</dbReference>
<keyword evidence="3" id="KW-0804">Transcription</keyword>
<sequence>MYELPKDRTKAQPNVFNAKCPARCLLTFLAGKWHLLVIDALAKERWRNGELMRKIEGISQKMLTQTLRELENMNLVLRIDMGTVPPHVEYELTPLGQDLRMKICTLDRWIEDNMFELIRDNDSVPLDYV</sequence>
<feature type="domain" description="HTH hxlR-type" evidence="4">
    <location>
        <begin position="20"/>
        <end position="118"/>
    </location>
</feature>
<evidence type="ECO:0000259" key="4">
    <source>
        <dbReference type="PROSITE" id="PS51118"/>
    </source>
</evidence>
<name>A0ABP7MZ26_9GAMM</name>
<dbReference type="InterPro" id="IPR036388">
    <property type="entry name" value="WH-like_DNA-bd_sf"/>
</dbReference>
<proteinExistence type="predicted"/>
<dbReference type="PANTHER" id="PTHR33204:SF37">
    <property type="entry name" value="HTH-TYPE TRANSCRIPTIONAL REGULATOR YODB"/>
    <property type="match status" value="1"/>
</dbReference>
<dbReference type="EMBL" id="BAABBN010000007">
    <property type="protein sequence ID" value="GAA3931910.1"/>
    <property type="molecule type" value="Genomic_DNA"/>
</dbReference>
<dbReference type="Pfam" id="PF01638">
    <property type="entry name" value="HxlR"/>
    <property type="match status" value="1"/>
</dbReference>
<dbReference type="PANTHER" id="PTHR33204">
    <property type="entry name" value="TRANSCRIPTIONAL REGULATOR, MARR FAMILY"/>
    <property type="match status" value="1"/>
</dbReference>
<dbReference type="PROSITE" id="PS51118">
    <property type="entry name" value="HTH_HXLR"/>
    <property type="match status" value="1"/>
</dbReference>